<reference evidence="2 3" key="1">
    <citation type="submission" date="2018-09" db="EMBL/GenBank/DDBJ databases">
        <title>Complete genome sequence of Euzebya sp. DY32-46 isolated from seawater of Pacific Ocean.</title>
        <authorList>
            <person name="Xu L."/>
            <person name="Wu Y.-H."/>
            <person name="Xu X.-W."/>
        </authorList>
    </citation>
    <scope>NUCLEOTIDE SEQUENCE [LARGE SCALE GENOMIC DNA]</scope>
    <source>
        <strain evidence="2 3">DY32-46</strain>
    </source>
</reference>
<gene>
    <name evidence="2" type="ORF">DVS28_a4250</name>
</gene>
<keyword evidence="3" id="KW-1185">Reference proteome</keyword>
<protein>
    <submittedName>
        <fullName evidence="2">Uncharacterized protein</fullName>
    </submittedName>
</protein>
<evidence type="ECO:0000313" key="2">
    <source>
        <dbReference type="EMBL" id="AXV08916.1"/>
    </source>
</evidence>
<proteinExistence type="predicted"/>
<dbReference type="AlphaFoldDB" id="A0A346Y369"/>
<dbReference type="EMBL" id="CP031165">
    <property type="protein sequence ID" value="AXV08916.1"/>
    <property type="molecule type" value="Genomic_DNA"/>
</dbReference>
<name>A0A346Y369_9ACTN</name>
<sequence>MGHDPLGPPARLSARSGPNPPIRALRHDPLESGGRSGSAIGAIGACVGHRRGSARSARGAPGSRGRRPRCGR</sequence>
<dbReference type="KEGG" id="euz:DVS28_a4250"/>
<feature type="compositionally biased region" description="Low complexity" evidence="1">
    <location>
        <begin position="54"/>
        <end position="63"/>
    </location>
</feature>
<organism evidence="2 3">
    <name type="scientific">Euzebya pacifica</name>
    <dbReference type="NCBI Taxonomy" id="1608957"/>
    <lineage>
        <taxon>Bacteria</taxon>
        <taxon>Bacillati</taxon>
        <taxon>Actinomycetota</taxon>
        <taxon>Nitriliruptoria</taxon>
        <taxon>Euzebyales</taxon>
    </lineage>
</organism>
<accession>A0A346Y369</accession>
<feature type="region of interest" description="Disordered" evidence="1">
    <location>
        <begin position="1"/>
        <end position="72"/>
    </location>
</feature>
<evidence type="ECO:0000256" key="1">
    <source>
        <dbReference type="SAM" id="MobiDB-lite"/>
    </source>
</evidence>
<evidence type="ECO:0000313" key="3">
    <source>
        <dbReference type="Proteomes" id="UP000264006"/>
    </source>
</evidence>
<dbReference type="Proteomes" id="UP000264006">
    <property type="component" value="Chromosome"/>
</dbReference>